<reference evidence="11" key="1">
    <citation type="submission" date="2016-06" db="EMBL/GenBank/DDBJ databases">
        <title>Four novel species of enterococci isolated from chicken manure.</title>
        <authorList>
            <person name="Van Tyne D."/>
        </authorList>
    </citation>
    <scope>NUCLEOTIDE SEQUENCE [LARGE SCALE GENOMIC DNA]</scope>
    <source>
        <strain evidence="11">JM9A</strain>
    </source>
</reference>
<evidence type="ECO:0000256" key="2">
    <source>
        <dbReference type="ARBA" id="ARBA00022679"/>
    </source>
</evidence>
<comment type="domain">
    <text evidence="8">The N-terminal domain determines nucleotide recognition and specific binding, while the C-terminal domain determines the specific binding to the target protein.</text>
</comment>
<comment type="catalytic activity">
    <reaction evidence="8">
        <text>Mo-molybdopterin + GTP + H(+) = Mo-molybdopterin guanine dinucleotide + diphosphate</text>
        <dbReference type="Rhea" id="RHEA:34243"/>
        <dbReference type="ChEBI" id="CHEBI:15378"/>
        <dbReference type="ChEBI" id="CHEBI:33019"/>
        <dbReference type="ChEBI" id="CHEBI:37565"/>
        <dbReference type="ChEBI" id="CHEBI:71302"/>
        <dbReference type="ChEBI" id="CHEBI:71310"/>
        <dbReference type="EC" id="2.7.7.77"/>
    </reaction>
</comment>
<feature type="binding site" evidence="8">
    <location>
        <position position="72"/>
    </location>
    <ligand>
        <name>GTP</name>
        <dbReference type="ChEBI" id="CHEBI:37565"/>
    </ligand>
</feature>
<evidence type="ECO:0000256" key="5">
    <source>
        <dbReference type="ARBA" id="ARBA00022842"/>
    </source>
</evidence>
<keyword evidence="6 8" id="KW-0342">GTP-binding</keyword>
<keyword evidence="7 8" id="KW-0501">Molybdenum cofactor biosynthesis</keyword>
<dbReference type="RefSeq" id="WP_161869327.1">
    <property type="nucleotide sequence ID" value="NZ_MAEI02000001.1"/>
</dbReference>
<keyword evidence="2 8" id="KW-0808">Transferase</keyword>
<dbReference type="InterPro" id="IPR029044">
    <property type="entry name" value="Nucleotide-diphossugar_trans"/>
</dbReference>
<dbReference type="HAMAP" id="MF_00316">
    <property type="entry name" value="MobA"/>
    <property type="match status" value="1"/>
</dbReference>
<feature type="binding site" evidence="8">
    <location>
        <position position="101"/>
    </location>
    <ligand>
        <name>Mg(2+)</name>
        <dbReference type="ChEBI" id="CHEBI:18420"/>
    </ligand>
</feature>
<proteinExistence type="inferred from homology"/>
<reference evidence="10 11" key="2">
    <citation type="submission" date="2024-02" db="EMBL/GenBank/DDBJ databases">
        <title>The Genome Sequence of Enterococcus diestrammenae JM9A.</title>
        <authorList>
            <person name="Earl A."/>
            <person name="Manson A."/>
            <person name="Gilmore M."/>
            <person name="Sanders J."/>
            <person name="Shea T."/>
            <person name="Howe W."/>
            <person name="Livny J."/>
            <person name="Cuomo C."/>
            <person name="Neafsey D."/>
            <person name="Birren B."/>
        </authorList>
    </citation>
    <scope>NUCLEOTIDE SEQUENCE [LARGE SCALE GENOMIC DNA]</scope>
    <source>
        <strain evidence="10 11">JM9A</strain>
    </source>
</reference>
<comment type="caution">
    <text evidence="10">The sequence shown here is derived from an EMBL/GenBank/DDBJ whole genome shotgun (WGS) entry which is preliminary data.</text>
</comment>
<comment type="cofactor">
    <cofactor evidence="8">
        <name>Mg(2+)</name>
        <dbReference type="ChEBI" id="CHEBI:18420"/>
    </cofactor>
</comment>
<organism evidence="10 11">
    <name type="scientific">Enterococcus diestrammenae</name>
    <dbReference type="NCBI Taxonomy" id="1155073"/>
    <lineage>
        <taxon>Bacteria</taxon>
        <taxon>Bacillati</taxon>
        <taxon>Bacillota</taxon>
        <taxon>Bacilli</taxon>
        <taxon>Lactobacillales</taxon>
        <taxon>Enterococcaceae</taxon>
        <taxon>Enterococcus</taxon>
    </lineage>
</organism>
<keyword evidence="4 8" id="KW-0547">Nucleotide-binding</keyword>
<dbReference type="EMBL" id="MAEI02000001">
    <property type="protein sequence ID" value="MEO1781309.1"/>
    <property type="molecule type" value="Genomic_DNA"/>
</dbReference>
<keyword evidence="11" id="KW-1185">Reference proteome</keyword>
<comment type="caution">
    <text evidence="8">Lacks conserved residue(s) required for the propagation of feature annotation.</text>
</comment>
<evidence type="ECO:0000256" key="1">
    <source>
        <dbReference type="ARBA" id="ARBA00022490"/>
    </source>
</evidence>
<dbReference type="GO" id="GO:0016779">
    <property type="term" value="F:nucleotidyltransferase activity"/>
    <property type="evidence" value="ECO:0007669"/>
    <property type="project" value="UniProtKB-KW"/>
</dbReference>
<keyword evidence="10" id="KW-0548">Nucleotidyltransferase</keyword>
<keyword evidence="1 8" id="KW-0963">Cytoplasm</keyword>
<dbReference type="InterPro" id="IPR025877">
    <property type="entry name" value="MobA-like_NTP_Trfase"/>
</dbReference>
<feature type="binding site" evidence="8">
    <location>
        <position position="101"/>
    </location>
    <ligand>
        <name>GTP</name>
        <dbReference type="ChEBI" id="CHEBI:37565"/>
    </ligand>
</feature>
<evidence type="ECO:0000256" key="3">
    <source>
        <dbReference type="ARBA" id="ARBA00022723"/>
    </source>
</evidence>
<evidence type="ECO:0000256" key="4">
    <source>
        <dbReference type="ARBA" id="ARBA00022741"/>
    </source>
</evidence>
<comment type="subcellular location">
    <subcellularLocation>
        <location evidence="8">Cytoplasm</location>
    </subcellularLocation>
</comment>
<dbReference type="Proteomes" id="UP001429357">
    <property type="component" value="Unassembled WGS sequence"/>
</dbReference>
<evidence type="ECO:0000313" key="10">
    <source>
        <dbReference type="EMBL" id="MEO1781309.1"/>
    </source>
</evidence>
<dbReference type="SUPFAM" id="SSF53448">
    <property type="entry name" value="Nucleotide-diphospho-sugar transferases"/>
    <property type="match status" value="1"/>
</dbReference>
<comment type="function">
    <text evidence="8">Transfers a GMP moiety from GTP to Mo-molybdopterin (Mo-MPT) cofactor (Moco or molybdenum cofactor) to form Mo-molybdopterin guanine dinucleotide (Mo-MGD) cofactor.</text>
</comment>
<evidence type="ECO:0000313" key="11">
    <source>
        <dbReference type="Proteomes" id="UP001429357"/>
    </source>
</evidence>
<keyword evidence="3 8" id="KW-0479">Metal-binding</keyword>
<gene>
    <name evidence="8" type="primary">mobA</name>
    <name evidence="10" type="ORF">BAU18_000888</name>
</gene>
<name>A0ABV0F1Z4_9ENTE</name>
<sequence>MEIKEATAVILCGGKSRRMGFNKALLTIDGQFVLAKSAQHLQQLFPKVVLMTDQAGHFAGQAAFRELVIWEDRYPACGPLGGIASALEQITTPYAFVMACDMPEQPLAAISALAAQGSQSQVVLYQREGRLEPLFGFYHQSCLPIFQKQLHQGQRRIKQQFSQLQVTKVATEELLFTNVNTPEELSHWQKAEGMG</sequence>
<dbReference type="PANTHER" id="PTHR19136:SF81">
    <property type="entry name" value="MOLYBDENUM COFACTOR GUANYLYLTRANSFERASE"/>
    <property type="match status" value="1"/>
</dbReference>
<protein>
    <recommendedName>
        <fullName evidence="8">Probable molybdenum cofactor guanylyltransferase</fullName>
        <shortName evidence="8">MoCo guanylyltransferase</shortName>
        <ecNumber evidence="8">2.7.7.77</ecNumber>
    </recommendedName>
    <alternativeName>
        <fullName evidence="8">GTP:molybdopterin guanylyltransferase</fullName>
    </alternativeName>
    <alternativeName>
        <fullName evidence="8">Mo-MPT guanylyltransferase</fullName>
    </alternativeName>
    <alternativeName>
        <fullName evidence="8">Molybdopterin guanylyltransferase</fullName>
    </alternativeName>
    <alternativeName>
        <fullName evidence="8">Molybdopterin-guanine dinucleotide synthase</fullName>
        <shortName evidence="8">MGD synthase</shortName>
    </alternativeName>
</protein>
<accession>A0ABV0F1Z4</accession>
<dbReference type="CDD" id="cd02503">
    <property type="entry name" value="MobA"/>
    <property type="match status" value="1"/>
</dbReference>
<evidence type="ECO:0000259" key="9">
    <source>
        <dbReference type="Pfam" id="PF12804"/>
    </source>
</evidence>
<evidence type="ECO:0000256" key="8">
    <source>
        <dbReference type="HAMAP-Rule" id="MF_00316"/>
    </source>
</evidence>
<comment type="similarity">
    <text evidence="8">Belongs to the MobA family.</text>
</comment>
<dbReference type="Pfam" id="PF12804">
    <property type="entry name" value="NTP_transf_3"/>
    <property type="match status" value="1"/>
</dbReference>
<feature type="binding site" evidence="8">
    <location>
        <begin position="11"/>
        <end position="13"/>
    </location>
    <ligand>
        <name>GTP</name>
        <dbReference type="ChEBI" id="CHEBI:37565"/>
    </ligand>
</feature>
<evidence type="ECO:0000256" key="7">
    <source>
        <dbReference type="ARBA" id="ARBA00023150"/>
    </source>
</evidence>
<feature type="binding site" evidence="8">
    <location>
        <position position="23"/>
    </location>
    <ligand>
        <name>GTP</name>
        <dbReference type="ChEBI" id="CHEBI:37565"/>
    </ligand>
</feature>
<dbReference type="PANTHER" id="PTHR19136">
    <property type="entry name" value="MOLYBDENUM COFACTOR GUANYLYLTRANSFERASE"/>
    <property type="match status" value="1"/>
</dbReference>
<feature type="domain" description="MobA-like NTP transferase" evidence="9">
    <location>
        <begin position="8"/>
        <end position="159"/>
    </location>
</feature>
<keyword evidence="5 8" id="KW-0460">Magnesium</keyword>
<dbReference type="InterPro" id="IPR013482">
    <property type="entry name" value="Molybde_CF_guanTrfase"/>
</dbReference>
<evidence type="ECO:0000256" key="6">
    <source>
        <dbReference type="ARBA" id="ARBA00023134"/>
    </source>
</evidence>
<dbReference type="EC" id="2.7.7.77" evidence="8"/>
<dbReference type="Gene3D" id="3.90.550.10">
    <property type="entry name" value="Spore Coat Polysaccharide Biosynthesis Protein SpsA, Chain A"/>
    <property type="match status" value="1"/>
</dbReference>